<proteinExistence type="predicted"/>
<gene>
    <name evidence="1" type="ORF">KDAU_55060</name>
</gene>
<dbReference type="EMBL" id="BIFQ01000002">
    <property type="protein sequence ID" value="GCE08177.1"/>
    <property type="molecule type" value="Genomic_DNA"/>
</dbReference>
<protein>
    <submittedName>
        <fullName evidence="1">Uncharacterized protein</fullName>
    </submittedName>
</protein>
<dbReference type="RefSeq" id="WP_126600546.1">
    <property type="nucleotide sequence ID" value="NZ_BIFQ01000002.1"/>
</dbReference>
<dbReference type="Proteomes" id="UP000287224">
    <property type="component" value="Unassembled WGS sequence"/>
</dbReference>
<dbReference type="AlphaFoldDB" id="A0A401ZMS8"/>
<reference evidence="2" key="1">
    <citation type="submission" date="2018-12" db="EMBL/GenBank/DDBJ databases">
        <title>Tengunoibacter tsumagoiensis gen. nov., sp. nov., Dictyobacter kobayashii sp. nov., D. alpinus sp. nov., and D. joshuensis sp. nov. and description of Dictyobacteraceae fam. nov. within the order Ktedonobacterales isolated from Tengu-no-mugimeshi.</title>
        <authorList>
            <person name="Wang C.M."/>
            <person name="Zheng Y."/>
            <person name="Sakai Y."/>
            <person name="Toyoda A."/>
            <person name="Minakuchi Y."/>
            <person name="Abe K."/>
            <person name="Yokota A."/>
            <person name="Yabe S."/>
        </authorList>
    </citation>
    <scope>NUCLEOTIDE SEQUENCE [LARGE SCALE GENOMIC DNA]</scope>
    <source>
        <strain evidence="2">S-27</strain>
    </source>
</reference>
<evidence type="ECO:0000313" key="2">
    <source>
        <dbReference type="Proteomes" id="UP000287224"/>
    </source>
</evidence>
<accession>A0A401ZMS8</accession>
<evidence type="ECO:0000313" key="1">
    <source>
        <dbReference type="EMBL" id="GCE08177.1"/>
    </source>
</evidence>
<keyword evidence="2" id="KW-1185">Reference proteome</keyword>
<comment type="caution">
    <text evidence="1">The sequence shown here is derived from an EMBL/GenBank/DDBJ whole genome shotgun (WGS) entry which is preliminary data.</text>
</comment>
<sequence>MRRGLAVLLMNMLASELGYKIKLITASDEHTNDTLLINNHEGDIQRFSGCDKFEQAVTWLRTKI</sequence>
<organism evidence="1 2">
    <name type="scientific">Dictyobacter aurantiacus</name>
    <dbReference type="NCBI Taxonomy" id="1936993"/>
    <lineage>
        <taxon>Bacteria</taxon>
        <taxon>Bacillati</taxon>
        <taxon>Chloroflexota</taxon>
        <taxon>Ktedonobacteria</taxon>
        <taxon>Ktedonobacterales</taxon>
        <taxon>Dictyobacteraceae</taxon>
        <taxon>Dictyobacter</taxon>
    </lineage>
</organism>
<name>A0A401ZMS8_9CHLR</name>
<dbReference type="OrthoDB" id="9895440at2"/>